<dbReference type="WBParaSite" id="JU765_v2.g8726.t1">
    <property type="protein sequence ID" value="JU765_v2.g8726.t1"/>
    <property type="gene ID" value="JU765_v2.g8726"/>
</dbReference>
<sequence length="155" mass="17924">MIDEKSTSNDKTIWKIRGILNKITPSTYNDLAVEFINKKVYEDLETLAKVVDLIFTKAIEEPTFVGIYSDLRRLQHEAESKQTGTKHFQEAVIRKCQKAFEAFLIEGTQKTSAQQGIENIEEKLKTEEDPKKREALQEDLEELQGKQKRYMLGTI</sequence>
<evidence type="ECO:0000313" key="2">
    <source>
        <dbReference type="WBParaSite" id="JU765_v2.g8726.t1"/>
    </source>
</evidence>
<dbReference type="Proteomes" id="UP000887576">
    <property type="component" value="Unplaced"/>
</dbReference>
<reference evidence="2" key="1">
    <citation type="submission" date="2022-11" db="UniProtKB">
        <authorList>
            <consortium name="WormBaseParasite"/>
        </authorList>
    </citation>
    <scope>IDENTIFICATION</scope>
</reference>
<protein>
    <submittedName>
        <fullName evidence="2">MIF4G domain-containing protein</fullName>
    </submittedName>
</protein>
<name>A0AC34RP66_9BILA</name>
<organism evidence="1 2">
    <name type="scientific">Panagrolaimus sp. JU765</name>
    <dbReference type="NCBI Taxonomy" id="591449"/>
    <lineage>
        <taxon>Eukaryota</taxon>
        <taxon>Metazoa</taxon>
        <taxon>Ecdysozoa</taxon>
        <taxon>Nematoda</taxon>
        <taxon>Chromadorea</taxon>
        <taxon>Rhabditida</taxon>
        <taxon>Tylenchina</taxon>
        <taxon>Panagrolaimomorpha</taxon>
        <taxon>Panagrolaimoidea</taxon>
        <taxon>Panagrolaimidae</taxon>
        <taxon>Panagrolaimus</taxon>
    </lineage>
</organism>
<evidence type="ECO:0000313" key="1">
    <source>
        <dbReference type="Proteomes" id="UP000887576"/>
    </source>
</evidence>
<proteinExistence type="predicted"/>
<accession>A0AC34RP66</accession>